<gene>
    <name evidence="11" type="primary">wcaJ_2</name>
    <name evidence="11" type="ORF">LF1_15570</name>
</gene>
<dbReference type="GO" id="GO:0005886">
    <property type="term" value="C:plasma membrane"/>
    <property type="evidence" value="ECO:0007669"/>
    <property type="project" value="UniProtKB-SubCell"/>
</dbReference>
<feature type="domain" description="Bacterial sugar transferase" evidence="10">
    <location>
        <begin position="330"/>
        <end position="522"/>
    </location>
</feature>
<keyword evidence="12" id="KW-1185">Reference proteome</keyword>
<dbReference type="NCBIfam" id="TIGR03025">
    <property type="entry name" value="EPS_sugtrans"/>
    <property type="match status" value="1"/>
</dbReference>
<feature type="transmembrane region" description="Helical" evidence="9">
    <location>
        <begin position="62"/>
        <end position="84"/>
    </location>
</feature>
<dbReference type="AlphaFoldDB" id="A0A5B1CFR1"/>
<dbReference type="InterPro" id="IPR017475">
    <property type="entry name" value="EPS_sugar_tfrase"/>
</dbReference>
<dbReference type="EC" id="2.7.8.31" evidence="11"/>
<dbReference type="RefSeq" id="WP_068260318.1">
    <property type="nucleotide sequence ID" value="NZ_LWSK01000015.1"/>
</dbReference>
<dbReference type="InterPro" id="IPR017472">
    <property type="entry name" value="Undecaprenyl-P_galact_Ptfrase"/>
</dbReference>
<evidence type="ECO:0000256" key="9">
    <source>
        <dbReference type="SAM" id="Phobius"/>
    </source>
</evidence>
<name>A0A5B1CFR1_9BACT</name>
<accession>A0A5B1CFR1</accession>
<evidence type="ECO:0000256" key="4">
    <source>
        <dbReference type="ARBA" id="ARBA00022475"/>
    </source>
</evidence>
<proteinExistence type="inferred from homology"/>
<dbReference type="GO" id="GO:0089702">
    <property type="term" value="F:undecaprenyl-phosphate glucose phosphotransferase activity"/>
    <property type="evidence" value="ECO:0007669"/>
    <property type="project" value="UniProtKB-EC"/>
</dbReference>
<dbReference type="PANTHER" id="PTHR30576">
    <property type="entry name" value="COLANIC BIOSYNTHESIS UDP-GLUCOSE LIPID CARRIER TRANSFERASE"/>
    <property type="match status" value="1"/>
</dbReference>
<evidence type="ECO:0000256" key="2">
    <source>
        <dbReference type="ARBA" id="ARBA00004236"/>
    </source>
</evidence>
<evidence type="ECO:0000256" key="1">
    <source>
        <dbReference type="ARBA" id="ARBA00004141"/>
    </source>
</evidence>
<sequence length="528" mass="58534">MPELPIGVISADVIEHAEPFYTAEMEVDALDIALPEQELNKQRRRTSRPTPLGTGPREAVRFVLTAGSLMICDLLTITTCFAFSASVSQFLLGSKSSWAVVPHLGAILLCYVVIGGLMKLFPATAMSPVLELRQLVYSCLMAVGLVLLLNQLFAVLSPAEIVIGLTGGISSAFMLPLTRVLSRHFLSACDWWGERAVILGAGAQGRAIFTFYDRAPQRGLRPVGLVSLQGQGSAELKPSQFSDFPYLGSADRLSLLTRMYRIRWGIVAPDSNGAMSMNQIMKFGTELKHLLVLPSKYLVPSLWSSSRECAGVLGVHVSDQLRRPLARAMKRAIDIVSATTALVLLAPVIGITILLIKLRSPGPAFFGHERIGRDGKTFKAWKLRTMVPNASEVLEEHLENDPEMRMEWMEDQKLKNDPRIIPGIGTFLRSTSLDELPQLFNVFLGEMSMVGPRPIVTSEIERYGDMYSMYLRVVPGITGLWQVSGRNNTSYAARVRLDSYYVCNWSVWLDAYICVRTIRTMLLREGAY</sequence>
<feature type="transmembrane region" description="Helical" evidence="9">
    <location>
        <begin position="332"/>
        <end position="356"/>
    </location>
</feature>
<keyword evidence="8 9" id="KW-0472">Membrane</keyword>
<evidence type="ECO:0000313" key="12">
    <source>
        <dbReference type="Proteomes" id="UP000322699"/>
    </source>
</evidence>
<dbReference type="Proteomes" id="UP000322699">
    <property type="component" value="Unassembled WGS sequence"/>
</dbReference>
<comment type="subcellular location">
    <subcellularLocation>
        <location evidence="2">Cell membrane</location>
    </subcellularLocation>
    <subcellularLocation>
        <location evidence="1">Membrane</location>
        <topology evidence="1">Multi-pass membrane protein</topology>
    </subcellularLocation>
</comment>
<feature type="transmembrane region" description="Helical" evidence="9">
    <location>
        <begin position="135"/>
        <end position="155"/>
    </location>
</feature>
<evidence type="ECO:0000259" key="10">
    <source>
        <dbReference type="Pfam" id="PF02397"/>
    </source>
</evidence>
<evidence type="ECO:0000313" key="11">
    <source>
        <dbReference type="EMBL" id="KAA1259032.1"/>
    </source>
</evidence>
<comment type="similarity">
    <text evidence="3">Belongs to the bacterial sugar transferase family.</text>
</comment>
<evidence type="ECO:0000256" key="7">
    <source>
        <dbReference type="ARBA" id="ARBA00022989"/>
    </source>
</evidence>
<keyword evidence="5 11" id="KW-0808">Transferase</keyword>
<dbReference type="GO" id="GO:0000271">
    <property type="term" value="P:polysaccharide biosynthetic process"/>
    <property type="evidence" value="ECO:0007669"/>
    <property type="project" value="InterPro"/>
</dbReference>
<dbReference type="EMBL" id="VRLW01000001">
    <property type="protein sequence ID" value="KAA1259032.1"/>
    <property type="molecule type" value="Genomic_DNA"/>
</dbReference>
<protein>
    <submittedName>
        <fullName evidence="11">UDP-glucose:undecaprenyl-phosphate glucose-1-phosphate transferase</fullName>
        <ecNumber evidence="11">2.7.8.31</ecNumber>
    </submittedName>
</protein>
<evidence type="ECO:0000256" key="6">
    <source>
        <dbReference type="ARBA" id="ARBA00022692"/>
    </source>
</evidence>
<reference evidence="11 12" key="1">
    <citation type="submission" date="2019-08" db="EMBL/GenBank/DDBJ databases">
        <title>Deep-cultivation of Planctomycetes and their phenomic and genomic characterization uncovers novel biology.</title>
        <authorList>
            <person name="Wiegand S."/>
            <person name="Jogler M."/>
            <person name="Boedeker C."/>
            <person name="Pinto D."/>
            <person name="Vollmers J."/>
            <person name="Rivas-Marin E."/>
            <person name="Kohn T."/>
            <person name="Peeters S.H."/>
            <person name="Heuer A."/>
            <person name="Rast P."/>
            <person name="Oberbeckmann S."/>
            <person name="Bunk B."/>
            <person name="Jeske O."/>
            <person name="Meyerdierks A."/>
            <person name="Storesund J.E."/>
            <person name="Kallscheuer N."/>
            <person name="Luecker S."/>
            <person name="Lage O.M."/>
            <person name="Pohl T."/>
            <person name="Merkel B.J."/>
            <person name="Hornburger P."/>
            <person name="Mueller R.-W."/>
            <person name="Bruemmer F."/>
            <person name="Labrenz M."/>
            <person name="Spormann A.M."/>
            <person name="Op Den Camp H."/>
            <person name="Overmann J."/>
            <person name="Amann R."/>
            <person name="Jetten M.S.M."/>
            <person name="Mascher T."/>
            <person name="Medema M.H."/>
            <person name="Devos D.P."/>
            <person name="Kaster A.-K."/>
            <person name="Ovreas L."/>
            <person name="Rohde M."/>
            <person name="Galperin M.Y."/>
            <person name="Jogler C."/>
        </authorList>
    </citation>
    <scope>NUCLEOTIDE SEQUENCE [LARGE SCALE GENOMIC DNA]</scope>
    <source>
        <strain evidence="11 12">LF1</strain>
    </source>
</reference>
<keyword evidence="7 9" id="KW-1133">Transmembrane helix</keyword>
<evidence type="ECO:0000256" key="5">
    <source>
        <dbReference type="ARBA" id="ARBA00022679"/>
    </source>
</evidence>
<evidence type="ECO:0000256" key="8">
    <source>
        <dbReference type="ARBA" id="ARBA00023136"/>
    </source>
</evidence>
<keyword evidence="4" id="KW-1003">Cell membrane</keyword>
<dbReference type="InterPro" id="IPR003362">
    <property type="entry name" value="Bact_transf"/>
</dbReference>
<evidence type="ECO:0000256" key="3">
    <source>
        <dbReference type="ARBA" id="ARBA00006464"/>
    </source>
</evidence>
<keyword evidence="6 9" id="KW-0812">Transmembrane</keyword>
<dbReference type="PANTHER" id="PTHR30576:SF4">
    <property type="entry name" value="UNDECAPRENYL-PHOSPHATE GALACTOSE PHOSPHOTRANSFERASE"/>
    <property type="match status" value="1"/>
</dbReference>
<dbReference type="OrthoDB" id="9766874at2"/>
<feature type="transmembrane region" description="Helical" evidence="9">
    <location>
        <begin position="161"/>
        <end position="178"/>
    </location>
</feature>
<dbReference type="NCBIfam" id="TIGR03022">
    <property type="entry name" value="WbaP_sugtrans"/>
    <property type="match status" value="1"/>
</dbReference>
<comment type="caution">
    <text evidence="11">The sequence shown here is derived from an EMBL/GenBank/DDBJ whole genome shotgun (WGS) entry which is preliminary data.</text>
</comment>
<organism evidence="11 12">
    <name type="scientific">Rubripirellula obstinata</name>
    <dbReference type="NCBI Taxonomy" id="406547"/>
    <lineage>
        <taxon>Bacteria</taxon>
        <taxon>Pseudomonadati</taxon>
        <taxon>Planctomycetota</taxon>
        <taxon>Planctomycetia</taxon>
        <taxon>Pirellulales</taxon>
        <taxon>Pirellulaceae</taxon>
        <taxon>Rubripirellula</taxon>
    </lineage>
</organism>
<dbReference type="Pfam" id="PF02397">
    <property type="entry name" value="Bac_transf"/>
    <property type="match status" value="1"/>
</dbReference>
<feature type="transmembrane region" description="Helical" evidence="9">
    <location>
        <begin position="104"/>
        <end position="123"/>
    </location>
</feature>